<keyword evidence="2" id="KW-1133">Transmembrane helix</keyword>
<feature type="compositionally biased region" description="Polar residues" evidence="1">
    <location>
        <begin position="731"/>
        <end position="746"/>
    </location>
</feature>
<keyword evidence="2" id="KW-0472">Membrane</keyword>
<feature type="region of interest" description="Disordered" evidence="1">
    <location>
        <begin position="246"/>
        <end position="270"/>
    </location>
</feature>
<dbReference type="Proteomes" id="UP001234178">
    <property type="component" value="Unassembled WGS sequence"/>
</dbReference>
<feature type="region of interest" description="Disordered" evidence="1">
    <location>
        <begin position="313"/>
        <end position="514"/>
    </location>
</feature>
<feature type="compositionally biased region" description="Basic and acidic residues" evidence="1">
    <location>
        <begin position="333"/>
        <end position="346"/>
    </location>
</feature>
<feature type="compositionally biased region" description="Polar residues" evidence="1">
    <location>
        <begin position="653"/>
        <end position="662"/>
    </location>
</feature>
<name>A0ABQ9ZI67_9CRUS</name>
<feature type="region of interest" description="Disordered" evidence="1">
    <location>
        <begin position="570"/>
        <end position="612"/>
    </location>
</feature>
<feature type="region of interest" description="Disordered" evidence="1">
    <location>
        <begin position="625"/>
        <end position="760"/>
    </location>
</feature>
<evidence type="ECO:0000256" key="1">
    <source>
        <dbReference type="SAM" id="MobiDB-lite"/>
    </source>
</evidence>
<feature type="transmembrane region" description="Helical" evidence="2">
    <location>
        <begin position="90"/>
        <end position="115"/>
    </location>
</feature>
<sequence length="915" mass="101777">MSDGSSPTQIGRCGVNEPMVSIDSLTTINTDEDETSDCHSEAESSYVSDPEEEGPVSIVTNLRPSPLNAQQVEEKPPAGGRIAKDTGCCLYSAITALFVMVVLIGIVLIVTGPVLGLPFPPLMRANTPMILPPLDHNHLTANFSHDPFVNDGHQDDTNHTDDQELQSIHYDWESMDNSTNPSMDSFEYDYLEEATAVPTNWTEYLANHNETGIFNETVVEDLANLSPEALRTKYVAYVPVPLRFDDDQQTDATDDDFHDSETNDRHDDDIDHDAIYFDDQAEQTPRPSSVRRRPSATIEKVLLPIVMVPQSETIDDRMKTSQGADSWRSNHFSGDRPHYPPRRFDEDQSSGQMDGVDDEDHLTSSSRRIAGLNPPRRGGAGGDRRRGPGLDYRMFGSLTQPESRNRRPFRPRQRERFRPRDDFGRTTSLHPHRVLPPPGRLRSRINKNNDRPRMIEGREGNPSFYIRPPPRPRPRISHPPRPRAHRPSPQDAWLSRQRTADPPPAPVTTTKRPAYSYPRDAMSIQDIISYMTSMSHSEQTTKKPAAPVGPEHRTAVWTNTDYYSNDAAEGRSRAGQSYPPVLPAPPGISRSHDSMPVESHRSAGVSNPNNPYSFKLDVYPVRDGLGGDSYAPSGPAYRQQSVPPPSNFRHRPSSSYQENRQPSGDSSGSLSDSYSYRPQRRPTGSGYHDHGGYTKYREDEEDDAMPVPLAFRPRRPESTTPKPKLIVHLNVFNQGKGTGSRNSNRYAEQRQSDDEVEDYYSPSDIYRAVLRNNAPKGDHEAGGDDGIMPSGQSRVDTFAHHRMDSAAGLASDSAASSSGAGNTYDSHNMAALPSDQYYRSLVTRRPSSSSANAGNNYRLSHQSRNFYPAVDDDVPEPLPMPMAAQLSNDDCPGVNCTVHADGPVNNTQITPLVFK</sequence>
<evidence type="ECO:0000256" key="2">
    <source>
        <dbReference type="SAM" id="Phobius"/>
    </source>
</evidence>
<feature type="compositionally biased region" description="Basic and acidic residues" evidence="1">
    <location>
        <begin position="412"/>
        <end position="424"/>
    </location>
</feature>
<feature type="compositionally biased region" description="Low complexity" evidence="1">
    <location>
        <begin position="663"/>
        <end position="676"/>
    </location>
</feature>
<feature type="compositionally biased region" description="Basic and acidic residues" evidence="1">
    <location>
        <begin position="259"/>
        <end position="270"/>
    </location>
</feature>
<keyword evidence="2" id="KW-0812">Transmembrane</keyword>
<feature type="compositionally biased region" description="Acidic residues" evidence="1">
    <location>
        <begin position="247"/>
        <end position="258"/>
    </location>
</feature>
<organism evidence="3 4">
    <name type="scientific">Daphnia magna</name>
    <dbReference type="NCBI Taxonomy" id="35525"/>
    <lineage>
        <taxon>Eukaryota</taxon>
        <taxon>Metazoa</taxon>
        <taxon>Ecdysozoa</taxon>
        <taxon>Arthropoda</taxon>
        <taxon>Crustacea</taxon>
        <taxon>Branchiopoda</taxon>
        <taxon>Diplostraca</taxon>
        <taxon>Cladocera</taxon>
        <taxon>Anomopoda</taxon>
        <taxon>Daphniidae</taxon>
        <taxon>Daphnia</taxon>
    </lineage>
</organism>
<feature type="region of interest" description="Disordered" evidence="1">
    <location>
        <begin position="774"/>
        <end position="793"/>
    </location>
</feature>
<feature type="compositionally biased region" description="Polar residues" evidence="1">
    <location>
        <begin position="320"/>
        <end position="332"/>
    </location>
</feature>
<feature type="compositionally biased region" description="Basic and acidic residues" evidence="1">
    <location>
        <begin position="447"/>
        <end position="459"/>
    </location>
</feature>
<feature type="compositionally biased region" description="Basic and acidic residues" evidence="1">
    <location>
        <begin position="687"/>
        <end position="698"/>
    </location>
</feature>
<protein>
    <submittedName>
        <fullName evidence="3">Uncharacterized protein</fullName>
    </submittedName>
</protein>
<feature type="compositionally biased region" description="Basic residues" evidence="1">
    <location>
        <begin position="470"/>
        <end position="486"/>
    </location>
</feature>
<reference evidence="3 4" key="1">
    <citation type="journal article" date="2023" name="Nucleic Acids Res.">
        <title>The hologenome of Daphnia magna reveals possible DNA methylation and microbiome-mediated evolution of the host genome.</title>
        <authorList>
            <person name="Chaturvedi A."/>
            <person name="Li X."/>
            <person name="Dhandapani V."/>
            <person name="Marshall H."/>
            <person name="Kissane S."/>
            <person name="Cuenca-Cambronero M."/>
            <person name="Asole G."/>
            <person name="Calvet F."/>
            <person name="Ruiz-Romero M."/>
            <person name="Marangio P."/>
            <person name="Guigo R."/>
            <person name="Rago D."/>
            <person name="Mirbahai L."/>
            <person name="Eastwood N."/>
            <person name="Colbourne J.K."/>
            <person name="Zhou J."/>
            <person name="Mallon E."/>
            <person name="Orsini L."/>
        </authorList>
    </citation>
    <scope>NUCLEOTIDE SEQUENCE [LARGE SCALE GENOMIC DNA]</scope>
    <source>
        <strain evidence="3">LRV0_1</strain>
    </source>
</reference>
<feature type="region of interest" description="Disordered" evidence="1">
    <location>
        <begin position="26"/>
        <end position="54"/>
    </location>
</feature>
<accession>A0ABQ9ZI67</accession>
<feature type="region of interest" description="Disordered" evidence="1">
    <location>
        <begin position="276"/>
        <end position="295"/>
    </location>
</feature>
<proteinExistence type="predicted"/>
<dbReference type="EMBL" id="JAOYFB010000004">
    <property type="protein sequence ID" value="KAK4012614.1"/>
    <property type="molecule type" value="Genomic_DNA"/>
</dbReference>
<feature type="compositionally biased region" description="Basic and acidic residues" evidence="1">
    <location>
        <begin position="590"/>
        <end position="601"/>
    </location>
</feature>
<comment type="caution">
    <text evidence="3">The sequence shown here is derived from an EMBL/GenBank/DDBJ whole genome shotgun (WGS) entry which is preliminary data.</text>
</comment>
<evidence type="ECO:0000313" key="3">
    <source>
        <dbReference type="EMBL" id="KAK4012614.1"/>
    </source>
</evidence>
<gene>
    <name evidence="3" type="ORF">OUZ56_024854</name>
</gene>
<keyword evidence="4" id="KW-1185">Reference proteome</keyword>
<evidence type="ECO:0000313" key="4">
    <source>
        <dbReference type="Proteomes" id="UP001234178"/>
    </source>
</evidence>